<sequence>MTSYLETQATSSVSRIRTPTQRHAHAQMRTHTRIMRPEVMRSKHRITRDVGGIGGSWSASRNNARMAEEGVRTALHSRPKMTSGDEALQMNVVQKWYHTHLGDGRAGPLVSEKASNRMINGSAIVSAFGYAMTDIASLRALQLVSASMRVTNLAISYPKPLFLQMRWSLLFITINLVNIVKLYLESQSVDFSTAERELYERHFMPKGVSERACRRLFDHGEWMTVESGQTLLQEGVVHNNLYLIYKGTLDVSVDEQVVGYLNDGSWMGEMVFLDSSQDKASATCTTSGPVMVLRWEIDDLRNFLSTQKQVKSQLTLAIAESSMSKIRQTSQKFGQEHKRHQKPEKQQEKNSKVTEGEETVITIKVHVEPENLTGNAN</sequence>
<keyword evidence="7" id="KW-1003">Cell membrane</keyword>
<dbReference type="PROSITE" id="PS50042">
    <property type="entry name" value="CNMP_BINDING_3"/>
    <property type="match status" value="1"/>
</dbReference>
<dbReference type="InterPro" id="IPR055272">
    <property type="entry name" value="POPDC1-3_dom"/>
</dbReference>
<evidence type="ECO:0000313" key="17">
    <source>
        <dbReference type="Proteomes" id="UP000054560"/>
    </source>
</evidence>
<dbReference type="Proteomes" id="UP000054560">
    <property type="component" value="Unassembled WGS sequence"/>
</dbReference>
<keyword evidence="17" id="KW-1185">Reference proteome</keyword>
<dbReference type="InterPro" id="IPR006916">
    <property type="entry name" value="POPDC1-3"/>
</dbReference>
<keyword evidence="9" id="KW-0130">Cell adhesion</keyword>
<dbReference type="EMBL" id="KQ242731">
    <property type="protein sequence ID" value="KNC77442.1"/>
    <property type="molecule type" value="Genomic_DNA"/>
</dbReference>
<feature type="region of interest" description="Disordered" evidence="14">
    <location>
        <begin position="1"/>
        <end position="28"/>
    </location>
</feature>
<organism evidence="16 17">
    <name type="scientific">Sphaeroforma arctica JP610</name>
    <dbReference type="NCBI Taxonomy" id="667725"/>
    <lineage>
        <taxon>Eukaryota</taxon>
        <taxon>Ichthyosporea</taxon>
        <taxon>Ichthyophonida</taxon>
        <taxon>Sphaeroforma</taxon>
    </lineage>
</organism>
<evidence type="ECO:0000256" key="4">
    <source>
        <dbReference type="ARBA" id="ARBA00007146"/>
    </source>
</evidence>
<evidence type="ECO:0000256" key="10">
    <source>
        <dbReference type="ARBA" id="ARBA00022949"/>
    </source>
</evidence>
<evidence type="ECO:0000256" key="9">
    <source>
        <dbReference type="ARBA" id="ARBA00022889"/>
    </source>
</evidence>
<evidence type="ECO:0000256" key="7">
    <source>
        <dbReference type="ARBA" id="ARBA00022475"/>
    </source>
</evidence>
<feature type="compositionally biased region" description="Polar residues" evidence="14">
    <location>
        <begin position="1"/>
        <end position="19"/>
    </location>
</feature>
<evidence type="ECO:0000256" key="12">
    <source>
        <dbReference type="ARBA" id="ARBA00023136"/>
    </source>
</evidence>
<evidence type="ECO:0000256" key="8">
    <source>
        <dbReference type="ARBA" id="ARBA00022692"/>
    </source>
</evidence>
<dbReference type="RefSeq" id="XP_014151344.1">
    <property type="nucleotide sequence ID" value="XM_014295869.1"/>
</dbReference>
<dbReference type="GO" id="GO:0016328">
    <property type="term" value="C:lateral plasma membrane"/>
    <property type="evidence" value="ECO:0007669"/>
    <property type="project" value="UniProtKB-SubCell"/>
</dbReference>
<dbReference type="GO" id="GO:0030552">
    <property type="term" value="F:cAMP binding"/>
    <property type="evidence" value="ECO:0007669"/>
    <property type="project" value="TreeGrafter"/>
</dbReference>
<comment type="subcellular location">
    <subcellularLocation>
        <location evidence="3">Cell junction</location>
        <location evidence="3">Tight junction</location>
    </subcellularLocation>
    <subcellularLocation>
        <location evidence="1">Lateral cell membrane</location>
    </subcellularLocation>
    <subcellularLocation>
        <location evidence="2">Membrane</location>
        <topology evidence="2">Multi-pass membrane protein</topology>
    </subcellularLocation>
</comment>
<dbReference type="AlphaFoldDB" id="A0A0L0FKX7"/>
<evidence type="ECO:0000256" key="5">
    <source>
        <dbReference type="ARBA" id="ARBA00022427"/>
    </source>
</evidence>
<name>A0A0L0FKX7_9EUKA</name>
<dbReference type="Pfam" id="PF00027">
    <property type="entry name" value="cNMP_binding"/>
    <property type="match status" value="1"/>
</dbReference>
<dbReference type="GO" id="GO:0007155">
    <property type="term" value="P:cell adhesion"/>
    <property type="evidence" value="ECO:0007669"/>
    <property type="project" value="UniProtKB-KW"/>
</dbReference>
<evidence type="ECO:0000256" key="13">
    <source>
        <dbReference type="ARBA" id="ARBA00023180"/>
    </source>
</evidence>
<gene>
    <name evidence="16" type="ORF">SARC_10094</name>
</gene>
<comment type="similarity">
    <text evidence="4">Belongs to the popeye family.</text>
</comment>
<dbReference type="SUPFAM" id="SSF51206">
    <property type="entry name" value="cAMP-binding domain-like"/>
    <property type="match status" value="1"/>
</dbReference>
<dbReference type="SMART" id="SM00100">
    <property type="entry name" value="cNMP"/>
    <property type="match status" value="1"/>
</dbReference>
<dbReference type="Gene3D" id="2.60.120.10">
    <property type="entry name" value="Jelly Rolls"/>
    <property type="match status" value="1"/>
</dbReference>
<feature type="region of interest" description="Disordered" evidence="14">
    <location>
        <begin position="327"/>
        <end position="358"/>
    </location>
</feature>
<evidence type="ECO:0000256" key="6">
    <source>
        <dbReference type="ARBA" id="ARBA00022473"/>
    </source>
</evidence>
<keyword evidence="13" id="KW-0325">Glycoprotein</keyword>
<keyword evidence="8" id="KW-0812">Transmembrane</keyword>
<dbReference type="OrthoDB" id="347381at2759"/>
<dbReference type="eggNOG" id="ENOG502SD0D">
    <property type="taxonomic scope" value="Eukaryota"/>
</dbReference>
<evidence type="ECO:0000256" key="1">
    <source>
        <dbReference type="ARBA" id="ARBA00004124"/>
    </source>
</evidence>
<keyword evidence="12" id="KW-0472">Membrane</keyword>
<evidence type="ECO:0000256" key="2">
    <source>
        <dbReference type="ARBA" id="ARBA00004141"/>
    </source>
</evidence>
<dbReference type="GeneID" id="25910598"/>
<feature type="compositionally biased region" description="Basic and acidic residues" evidence="14">
    <location>
        <begin position="343"/>
        <end position="355"/>
    </location>
</feature>
<evidence type="ECO:0000256" key="11">
    <source>
        <dbReference type="ARBA" id="ARBA00022989"/>
    </source>
</evidence>
<keyword evidence="11" id="KW-1133">Transmembrane helix</keyword>
<dbReference type="InterPro" id="IPR014710">
    <property type="entry name" value="RmlC-like_jellyroll"/>
</dbReference>
<proteinExistence type="inferred from homology"/>
<accession>A0A0L0FKX7</accession>
<dbReference type="InterPro" id="IPR000595">
    <property type="entry name" value="cNMP-bd_dom"/>
</dbReference>
<reference evidence="16 17" key="1">
    <citation type="submission" date="2011-02" db="EMBL/GenBank/DDBJ databases">
        <title>The Genome Sequence of Sphaeroforma arctica JP610.</title>
        <authorList>
            <consortium name="The Broad Institute Genome Sequencing Platform"/>
            <person name="Russ C."/>
            <person name="Cuomo C."/>
            <person name="Young S.K."/>
            <person name="Zeng Q."/>
            <person name="Gargeya S."/>
            <person name="Alvarado L."/>
            <person name="Berlin A."/>
            <person name="Chapman S.B."/>
            <person name="Chen Z."/>
            <person name="Freedman E."/>
            <person name="Gellesch M."/>
            <person name="Goldberg J."/>
            <person name="Griggs A."/>
            <person name="Gujja S."/>
            <person name="Heilman E."/>
            <person name="Heiman D."/>
            <person name="Howarth C."/>
            <person name="Mehta T."/>
            <person name="Neiman D."/>
            <person name="Pearson M."/>
            <person name="Roberts A."/>
            <person name="Saif S."/>
            <person name="Shea T."/>
            <person name="Shenoy N."/>
            <person name="Sisk P."/>
            <person name="Stolte C."/>
            <person name="Sykes S."/>
            <person name="White J."/>
            <person name="Yandava C."/>
            <person name="Burger G."/>
            <person name="Gray M.W."/>
            <person name="Holland P.W.H."/>
            <person name="King N."/>
            <person name="Lang F.B.F."/>
            <person name="Roger A.J."/>
            <person name="Ruiz-Trillo I."/>
            <person name="Haas B."/>
            <person name="Nusbaum C."/>
            <person name="Birren B."/>
        </authorList>
    </citation>
    <scope>NUCLEOTIDE SEQUENCE [LARGE SCALE GENOMIC DNA]</scope>
    <source>
        <strain evidence="16 17">JP610</strain>
    </source>
</reference>
<evidence type="ECO:0000256" key="14">
    <source>
        <dbReference type="SAM" id="MobiDB-lite"/>
    </source>
</evidence>
<evidence type="ECO:0000259" key="15">
    <source>
        <dbReference type="PROSITE" id="PS50042"/>
    </source>
</evidence>
<dbReference type="GO" id="GO:0005923">
    <property type="term" value="C:bicellular tight junction"/>
    <property type="evidence" value="ECO:0007669"/>
    <property type="project" value="UniProtKB-SubCell"/>
</dbReference>
<keyword evidence="10" id="KW-0965">Cell junction</keyword>
<keyword evidence="5" id="KW-0796">Tight junction</keyword>
<feature type="domain" description="Cyclic nucleotide-binding" evidence="15">
    <location>
        <begin position="204"/>
        <end position="321"/>
    </location>
</feature>
<dbReference type="PANTHER" id="PTHR12101:SF17">
    <property type="entry name" value="BLOOD VESSEL EPICARDIAL SUBSTANCE"/>
    <property type="match status" value="1"/>
</dbReference>
<dbReference type="Pfam" id="PF04831">
    <property type="entry name" value="POPDC1-3"/>
    <property type="match status" value="1"/>
</dbReference>
<evidence type="ECO:0000313" key="16">
    <source>
        <dbReference type="EMBL" id="KNC77442.1"/>
    </source>
</evidence>
<dbReference type="CDD" id="cd00038">
    <property type="entry name" value="CAP_ED"/>
    <property type="match status" value="1"/>
</dbReference>
<evidence type="ECO:0000256" key="3">
    <source>
        <dbReference type="ARBA" id="ARBA00004435"/>
    </source>
</evidence>
<keyword evidence="6" id="KW-0217">Developmental protein</keyword>
<dbReference type="PANTHER" id="PTHR12101">
    <property type="entry name" value="POPEYE DOMAIN CONTAINING PROTEIN"/>
    <property type="match status" value="1"/>
</dbReference>
<dbReference type="InterPro" id="IPR018490">
    <property type="entry name" value="cNMP-bd_dom_sf"/>
</dbReference>
<protein>
    <recommendedName>
        <fullName evidence="15">Cyclic nucleotide-binding domain-containing protein</fullName>
    </recommendedName>
</protein>